<keyword evidence="1" id="KW-0472">Membrane</keyword>
<keyword evidence="3" id="KW-1185">Reference proteome</keyword>
<accession>A0A4S3B5B8</accession>
<evidence type="ECO:0000256" key="1">
    <source>
        <dbReference type="SAM" id="Phobius"/>
    </source>
</evidence>
<comment type="caution">
    <text evidence="2">The sequence shown here is derived from an EMBL/GenBank/DDBJ whole genome shotgun (WGS) entry which is preliminary data.</text>
</comment>
<evidence type="ECO:0000313" key="2">
    <source>
        <dbReference type="EMBL" id="THB60823.1"/>
    </source>
</evidence>
<keyword evidence="1" id="KW-0812">Transmembrane</keyword>
<sequence>MRLIINIVSILIIFMGMFYYIRKTMKFREDEKGYKVMAHASQITMSSYLLGLAIILIELNMFGLSRGKFVNHLLIYGAFVSVVNVGSLWYFSRTMKEK</sequence>
<dbReference type="OrthoDB" id="2200010at2"/>
<organism evidence="2 3">
    <name type="scientific">Vagococcus silagei</name>
    <dbReference type="NCBI Taxonomy" id="2508885"/>
    <lineage>
        <taxon>Bacteria</taxon>
        <taxon>Bacillati</taxon>
        <taxon>Bacillota</taxon>
        <taxon>Bacilli</taxon>
        <taxon>Lactobacillales</taxon>
        <taxon>Enterococcaceae</taxon>
        <taxon>Vagococcus</taxon>
    </lineage>
</organism>
<dbReference type="AlphaFoldDB" id="A0A4S3B5B8"/>
<name>A0A4S3B5B8_9ENTE</name>
<evidence type="ECO:0000313" key="3">
    <source>
        <dbReference type="Proteomes" id="UP000310506"/>
    </source>
</evidence>
<dbReference type="RefSeq" id="WP_136137070.1">
    <property type="nucleotide sequence ID" value="NZ_SDGV01000017.1"/>
</dbReference>
<feature type="transmembrane region" description="Helical" evidence="1">
    <location>
        <begin position="43"/>
        <end position="63"/>
    </location>
</feature>
<reference evidence="2 3" key="1">
    <citation type="submission" date="2019-01" db="EMBL/GenBank/DDBJ databases">
        <title>Vagococcus silagei sp. nov. isolated from brewer's grain.</title>
        <authorList>
            <person name="Guu J.-R."/>
        </authorList>
    </citation>
    <scope>NUCLEOTIDE SEQUENCE [LARGE SCALE GENOMIC DNA]</scope>
    <source>
        <strain evidence="2 3">2B-2</strain>
    </source>
</reference>
<proteinExistence type="predicted"/>
<keyword evidence="1" id="KW-1133">Transmembrane helix</keyword>
<feature type="transmembrane region" description="Helical" evidence="1">
    <location>
        <begin position="6"/>
        <end position="22"/>
    </location>
</feature>
<feature type="transmembrane region" description="Helical" evidence="1">
    <location>
        <begin position="69"/>
        <end position="91"/>
    </location>
</feature>
<dbReference type="EMBL" id="SDGV01000017">
    <property type="protein sequence ID" value="THB60823.1"/>
    <property type="molecule type" value="Genomic_DNA"/>
</dbReference>
<protein>
    <submittedName>
        <fullName evidence="2">Uncharacterized protein</fullName>
    </submittedName>
</protein>
<gene>
    <name evidence="2" type="ORF">ESZ54_07590</name>
</gene>
<dbReference type="Proteomes" id="UP000310506">
    <property type="component" value="Unassembled WGS sequence"/>
</dbReference>